<dbReference type="GO" id="GO:0019867">
    <property type="term" value="C:outer membrane"/>
    <property type="evidence" value="ECO:0007669"/>
    <property type="project" value="InterPro"/>
</dbReference>
<dbReference type="Pfam" id="PF03797">
    <property type="entry name" value="Autotransporter"/>
    <property type="match status" value="1"/>
</dbReference>
<dbReference type="RefSeq" id="WP_116270506.1">
    <property type="nucleotide sequence ID" value="NZ_BGZJ01000001.1"/>
</dbReference>
<dbReference type="SMART" id="SM00869">
    <property type="entry name" value="Autotransporter"/>
    <property type="match status" value="1"/>
</dbReference>
<comment type="caution">
    <text evidence="3">The sequence shown here is derived from an EMBL/GenBank/DDBJ whole genome shotgun (WGS) entry which is preliminary data.</text>
</comment>
<keyword evidence="4" id="KW-1185">Reference proteome</keyword>
<name>A0A388SF23_9BURK</name>
<protein>
    <recommendedName>
        <fullName evidence="2">Autotransporter domain-containing protein</fullName>
    </recommendedName>
</protein>
<organism evidence="3 4">
    <name type="scientific">Mesosutterella multiformis</name>
    <dbReference type="NCBI Taxonomy" id="2259133"/>
    <lineage>
        <taxon>Bacteria</taxon>
        <taxon>Pseudomonadati</taxon>
        <taxon>Pseudomonadota</taxon>
        <taxon>Betaproteobacteria</taxon>
        <taxon>Burkholderiales</taxon>
        <taxon>Sutterellaceae</taxon>
        <taxon>Mesosutterella</taxon>
    </lineage>
</organism>
<dbReference type="InterPro" id="IPR036709">
    <property type="entry name" value="Autotransporte_beta_dom_sf"/>
</dbReference>
<dbReference type="PROSITE" id="PS51208">
    <property type="entry name" value="AUTOTRANSPORTER"/>
    <property type="match status" value="1"/>
</dbReference>
<dbReference type="PRINTS" id="PR01484">
    <property type="entry name" value="PRTACTNFAMLY"/>
</dbReference>
<feature type="domain" description="Autotransporter" evidence="2">
    <location>
        <begin position="591"/>
        <end position="849"/>
    </location>
</feature>
<feature type="chain" id="PRO_5017458514" description="Autotransporter domain-containing protein" evidence="1">
    <location>
        <begin position="24"/>
        <end position="849"/>
    </location>
</feature>
<dbReference type="Gene3D" id="2.160.20.20">
    <property type="match status" value="1"/>
</dbReference>
<evidence type="ECO:0000256" key="1">
    <source>
        <dbReference type="SAM" id="SignalP"/>
    </source>
</evidence>
<dbReference type="PANTHER" id="PTHR35037">
    <property type="entry name" value="C-TERMINAL REGION OF AIDA-LIKE PROTEIN"/>
    <property type="match status" value="1"/>
</dbReference>
<dbReference type="InterPro" id="IPR003991">
    <property type="entry name" value="Pertactin_virulence_factor"/>
</dbReference>
<evidence type="ECO:0000313" key="4">
    <source>
        <dbReference type="Proteomes" id="UP000266091"/>
    </source>
</evidence>
<dbReference type="NCBIfam" id="TIGR01414">
    <property type="entry name" value="autotrans_barl"/>
    <property type="match status" value="1"/>
</dbReference>
<dbReference type="InterPro" id="IPR006315">
    <property type="entry name" value="OM_autotransptr_brl_dom"/>
</dbReference>
<dbReference type="PANTHER" id="PTHR35037:SF2">
    <property type="match status" value="1"/>
</dbReference>
<dbReference type="InterPro" id="IPR051551">
    <property type="entry name" value="Autotransporter_adhesion"/>
</dbReference>
<accession>A0A388SF23</accession>
<dbReference type="OrthoDB" id="8613300at2"/>
<evidence type="ECO:0000313" key="3">
    <source>
        <dbReference type="EMBL" id="GBO94273.1"/>
    </source>
</evidence>
<gene>
    <name evidence="3" type="ORF">MESMUL_16270</name>
</gene>
<dbReference type="AlphaFoldDB" id="A0A388SF23"/>
<evidence type="ECO:0000259" key="2">
    <source>
        <dbReference type="PROSITE" id="PS51208"/>
    </source>
</evidence>
<dbReference type="Gene3D" id="2.40.128.130">
    <property type="entry name" value="Autotransporter beta-domain"/>
    <property type="match status" value="1"/>
</dbReference>
<reference evidence="3 4" key="1">
    <citation type="journal article" date="2018" name="Int. J. Syst. Evol. Microbiol.">
        <title>Mesosutterella multiformis gen. nov., sp. nov., a member of the family Sutterellaceae and Sutterella megalosphaeroides sp. nov., isolated from human faeces.</title>
        <authorList>
            <person name="Sakamoto M."/>
            <person name="Ikeyama N."/>
            <person name="Kunihiro T."/>
            <person name="Iino T."/>
            <person name="Yuki M."/>
            <person name="Ohkuma M."/>
        </authorList>
    </citation>
    <scope>NUCLEOTIDE SEQUENCE [LARGE SCALE GENOMIC DNA]</scope>
    <source>
        <strain evidence="3 4">4NBBH2</strain>
    </source>
</reference>
<feature type="signal peptide" evidence="1">
    <location>
        <begin position="1"/>
        <end position="23"/>
    </location>
</feature>
<dbReference type="EMBL" id="BGZJ01000001">
    <property type="protein sequence ID" value="GBO94273.1"/>
    <property type="molecule type" value="Genomic_DNA"/>
</dbReference>
<sequence length="849" mass="87236">MNKILISSVAAAVLATVSGAALASSAVYVNKADISVPDTDVANQTVSSIYPYGISSYNGFEASITNPTIAVTVTSSGNDPDDGALGTAYGVFNIPGKQNDNAEVTGALLTVGGDTSTVSFTTSANGVSRGIYAAGGRGSDVIVNGSSLTLDATSAESVAHGIVALNNSTVTVNSDTINISANGVTMARAIEASGNTGIGTVTLGKDSSVTTLNATATKGKAFGIFAGPKVGSTVTVNGKSLTINAHSDTDDAYGLFAQSSVTPDYKGDVSTININAEDTVINVTSGAGESHQYSIIAMSNSRVNVNGNLTVNAGSGDAILTRGGSVITINPNKDKTVQLTGNIEYNYNEANSGNIADSTVNLNLSDANSFWTGNAVLSNGGNSETSNGTVTGLNLSLSNGGTWIVANTATATSSESGSSTTPLAINNLSLNNGTVTFSDASQTATIDNLTGTGGTVNTAVEKNADGTYKTSSLSATTVSTTSGTPTLTVNMVGTNGTTVNSDVISASELAALTSAAVTGALATETTRVATVAEGDVNGALTITENTDGTTTVAAPVRNTKLDSLQSIGAISMTLLRHDLNNLTKRMGELRDAPKGVGAWARVYGSKLSYGDNGLTSKNNSVQVGVDTDIAQTGWKVGGAFIYTNGKADYTGGDGDMDAYSIAAYGTWFGSNGVYVDLIGKYTRMSTDYEFGNMKGGYDNNAFTVSAETGWHKDLGQYAFVEPQAELTYGTVGGADDTASNGVKIDQSDYNSLIARIGVRAGAKFAENKGRIYARVSGNYDFLGDLKMSAQNASARSNLKDDLGGFWVEYGVGANFSFTKNTYGYVDFERTSGGEVDERYRWNVGIRHTF</sequence>
<dbReference type="SUPFAM" id="SSF103515">
    <property type="entry name" value="Autotransporter"/>
    <property type="match status" value="1"/>
</dbReference>
<keyword evidence="1" id="KW-0732">Signal</keyword>
<proteinExistence type="predicted"/>
<dbReference type="InterPro" id="IPR012332">
    <property type="entry name" value="Autotransporter_pectin_lyase_C"/>
</dbReference>
<dbReference type="Proteomes" id="UP000266091">
    <property type="component" value="Unassembled WGS sequence"/>
</dbReference>
<dbReference type="InterPro" id="IPR005546">
    <property type="entry name" value="Autotransporte_beta"/>
</dbReference>